<evidence type="ECO:0000313" key="2">
    <source>
        <dbReference type="WBParaSite" id="nRc.2.0.1.t08613-RA"/>
    </source>
</evidence>
<keyword evidence="1" id="KW-1185">Reference proteome</keyword>
<accession>A0A915I3A3</accession>
<protein>
    <submittedName>
        <fullName evidence="2">Uncharacterized protein</fullName>
    </submittedName>
</protein>
<dbReference type="Proteomes" id="UP000887565">
    <property type="component" value="Unplaced"/>
</dbReference>
<reference evidence="2" key="1">
    <citation type="submission" date="2022-11" db="UniProtKB">
        <authorList>
            <consortium name="WormBaseParasite"/>
        </authorList>
    </citation>
    <scope>IDENTIFICATION</scope>
</reference>
<dbReference type="WBParaSite" id="nRc.2.0.1.t08613-RA">
    <property type="protein sequence ID" value="nRc.2.0.1.t08613-RA"/>
    <property type="gene ID" value="nRc.2.0.1.g08613"/>
</dbReference>
<name>A0A915I3A3_ROMCU</name>
<organism evidence="1 2">
    <name type="scientific">Romanomermis culicivorax</name>
    <name type="common">Nematode worm</name>
    <dbReference type="NCBI Taxonomy" id="13658"/>
    <lineage>
        <taxon>Eukaryota</taxon>
        <taxon>Metazoa</taxon>
        <taxon>Ecdysozoa</taxon>
        <taxon>Nematoda</taxon>
        <taxon>Enoplea</taxon>
        <taxon>Dorylaimia</taxon>
        <taxon>Mermithida</taxon>
        <taxon>Mermithoidea</taxon>
        <taxon>Mermithidae</taxon>
        <taxon>Romanomermis</taxon>
    </lineage>
</organism>
<evidence type="ECO:0000313" key="1">
    <source>
        <dbReference type="Proteomes" id="UP000887565"/>
    </source>
</evidence>
<dbReference type="AlphaFoldDB" id="A0A915I3A3"/>
<sequence length="90" mass="10247">MLNTQLLGLKLVRDGANNLIDSLDSGNIVGRNFPKKMGKGTGNPQQALMRKWFHTEHHIELGKPQEWQDNCFFFIDGLETLTPGLMYPMM</sequence>
<proteinExistence type="predicted"/>